<dbReference type="PANTHER" id="PTHR43065">
    <property type="entry name" value="SENSOR HISTIDINE KINASE"/>
    <property type="match status" value="1"/>
</dbReference>
<evidence type="ECO:0000256" key="5">
    <source>
        <dbReference type="ARBA" id="ARBA00022741"/>
    </source>
</evidence>
<dbReference type="CDD" id="cd00075">
    <property type="entry name" value="HATPase"/>
    <property type="match status" value="1"/>
</dbReference>
<keyword evidence="7" id="KW-0067">ATP-binding</keyword>
<evidence type="ECO:0000256" key="7">
    <source>
        <dbReference type="ARBA" id="ARBA00022840"/>
    </source>
</evidence>
<dbReference type="InterPro" id="IPR003594">
    <property type="entry name" value="HATPase_dom"/>
</dbReference>
<evidence type="ECO:0000256" key="2">
    <source>
        <dbReference type="ARBA" id="ARBA00012438"/>
    </source>
</evidence>
<dbReference type="Proteomes" id="UP001649381">
    <property type="component" value="Unassembled WGS sequence"/>
</dbReference>
<dbReference type="InterPro" id="IPR035965">
    <property type="entry name" value="PAS-like_dom_sf"/>
</dbReference>
<evidence type="ECO:0000313" key="12">
    <source>
        <dbReference type="EMBL" id="MCF6136372.1"/>
    </source>
</evidence>
<dbReference type="CDD" id="cd00130">
    <property type="entry name" value="PAS"/>
    <property type="match status" value="2"/>
</dbReference>
<keyword evidence="5" id="KW-0547">Nucleotide-binding</keyword>
<dbReference type="PANTHER" id="PTHR43065:SF10">
    <property type="entry name" value="PEROXIDE STRESS-ACTIVATED HISTIDINE KINASE MAK3"/>
    <property type="match status" value="1"/>
</dbReference>
<dbReference type="PROSITE" id="PS50113">
    <property type="entry name" value="PAC"/>
    <property type="match status" value="1"/>
</dbReference>
<gene>
    <name evidence="12" type="ORF">L2716_01435</name>
</gene>
<dbReference type="InterPro" id="IPR013767">
    <property type="entry name" value="PAS_fold"/>
</dbReference>
<dbReference type="CDD" id="cd00082">
    <property type="entry name" value="HisKA"/>
    <property type="match status" value="1"/>
</dbReference>
<dbReference type="SMART" id="SM00387">
    <property type="entry name" value="HATPase_c"/>
    <property type="match status" value="1"/>
</dbReference>
<dbReference type="InterPro" id="IPR036890">
    <property type="entry name" value="HATPase_C_sf"/>
</dbReference>
<comment type="caution">
    <text evidence="12">The sequence shown here is derived from an EMBL/GenBank/DDBJ whole genome shotgun (WGS) entry which is preliminary data.</text>
</comment>
<dbReference type="InterPro" id="IPR000014">
    <property type="entry name" value="PAS"/>
</dbReference>
<comment type="catalytic activity">
    <reaction evidence="1">
        <text>ATP + protein L-histidine = ADP + protein N-phospho-L-histidine.</text>
        <dbReference type="EC" id="2.7.13.3"/>
    </reaction>
</comment>
<keyword evidence="8" id="KW-0902">Two-component regulatory system</keyword>
<evidence type="ECO:0000259" key="9">
    <source>
        <dbReference type="PROSITE" id="PS50109"/>
    </source>
</evidence>
<dbReference type="NCBIfam" id="TIGR00229">
    <property type="entry name" value="sensory_box"/>
    <property type="match status" value="3"/>
</dbReference>
<dbReference type="SUPFAM" id="SSF55785">
    <property type="entry name" value="PYP-like sensor domain (PAS domain)"/>
    <property type="match status" value="3"/>
</dbReference>
<dbReference type="Pfam" id="PF00989">
    <property type="entry name" value="PAS"/>
    <property type="match status" value="1"/>
</dbReference>
<dbReference type="Pfam" id="PF13426">
    <property type="entry name" value="PAS_9"/>
    <property type="match status" value="1"/>
</dbReference>
<feature type="domain" description="PAS" evidence="10">
    <location>
        <begin position="124"/>
        <end position="193"/>
    </location>
</feature>
<keyword evidence="6" id="KW-0418">Kinase</keyword>
<feature type="domain" description="PAC" evidence="11">
    <location>
        <begin position="322"/>
        <end position="374"/>
    </location>
</feature>
<evidence type="ECO:0000313" key="13">
    <source>
        <dbReference type="Proteomes" id="UP001649381"/>
    </source>
</evidence>
<dbReference type="Pfam" id="PF00512">
    <property type="entry name" value="HisKA"/>
    <property type="match status" value="1"/>
</dbReference>
<keyword evidence="13" id="KW-1185">Reference proteome</keyword>
<evidence type="ECO:0000256" key="6">
    <source>
        <dbReference type="ARBA" id="ARBA00022777"/>
    </source>
</evidence>
<dbReference type="RefSeq" id="WP_236330952.1">
    <property type="nucleotide sequence ID" value="NZ_JAKIJS010000001.1"/>
</dbReference>
<dbReference type="InterPro" id="IPR005467">
    <property type="entry name" value="His_kinase_dom"/>
</dbReference>
<name>A0ABS9GXW4_9BACL</name>
<dbReference type="PROSITE" id="PS50112">
    <property type="entry name" value="PAS"/>
    <property type="match status" value="2"/>
</dbReference>
<feature type="domain" description="PAS" evidence="10">
    <location>
        <begin position="249"/>
        <end position="319"/>
    </location>
</feature>
<dbReference type="EC" id="2.7.13.3" evidence="2"/>
<dbReference type="InterPro" id="IPR004358">
    <property type="entry name" value="Sig_transdc_His_kin-like_C"/>
</dbReference>
<organism evidence="12 13">
    <name type="scientific">Pseudalkalibacillus berkeleyi</name>
    <dbReference type="NCBI Taxonomy" id="1069813"/>
    <lineage>
        <taxon>Bacteria</taxon>
        <taxon>Bacillati</taxon>
        <taxon>Bacillota</taxon>
        <taxon>Bacilli</taxon>
        <taxon>Bacillales</taxon>
        <taxon>Fictibacillaceae</taxon>
        <taxon>Pseudalkalibacillus</taxon>
    </lineage>
</organism>
<accession>A0ABS9GXW4</accession>
<proteinExistence type="predicted"/>
<dbReference type="InterPro" id="IPR013655">
    <property type="entry name" value="PAS_fold_3"/>
</dbReference>
<dbReference type="InterPro" id="IPR036097">
    <property type="entry name" value="HisK_dim/P_sf"/>
</dbReference>
<evidence type="ECO:0000259" key="11">
    <source>
        <dbReference type="PROSITE" id="PS50113"/>
    </source>
</evidence>
<dbReference type="InterPro" id="IPR000700">
    <property type="entry name" value="PAS-assoc_C"/>
</dbReference>
<dbReference type="EMBL" id="JAKIJS010000001">
    <property type="protein sequence ID" value="MCF6136372.1"/>
    <property type="molecule type" value="Genomic_DNA"/>
</dbReference>
<dbReference type="SUPFAM" id="SSF47384">
    <property type="entry name" value="Homodimeric domain of signal transducing histidine kinase"/>
    <property type="match status" value="1"/>
</dbReference>
<dbReference type="Pfam" id="PF08447">
    <property type="entry name" value="PAS_3"/>
    <property type="match status" value="1"/>
</dbReference>
<dbReference type="SMART" id="SM00091">
    <property type="entry name" value="PAS"/>
    <property type="match status" value="4"/>
</dbReference>
<evidence type="ECO:0000256" key="3">
    <source>
        <dbReference type="ARBA" id="ARBA00022553"/>
    </source>
</evidence>
<reference evidence="12 13" key="1">
    <citation type="submission" date="2022-01" db="EMBL/GenBank/DDBJ databases">
        <title>Alkalihalobacillus sp. EGI L200015, a novel bacterium isolated from a salt lake sediment.</title>
        <authorList>
            <person name="Gao L."/>
            <person name="Fang B.-Z."/>
            <person name="Li W.-J."/>
        </authorList>
    </citation>
    <scope>NUCLEOTIDE SEQUENCE [LARGE SCALE GENOMIC DNA]</scope>
    <source>
        <strain evidence="12 13">KCTC 12718</strain>
    </source>
</reference>
<feature type="domain" description="Histidine kinase" evidence="9">
    <location>
        <begin position="515"/>
        <end position="722"/>
    </location>
</feature>
<dbReference type="PROSITE" id="PS50109">
    <property type="entry name" value="HIS_KIN"/>
    <property type="match status" value="1"/>
</dbReference>
<evidence type="ECO:0000256" key="1">
    <source>
        <dbReference type="ARBA" id="ARBA00000085"/>
    </source>
</evidence>
<dbReference type="SUPFAM" id="SSF55874">
    <property type="entry name" value="ATPase domain of HSP90 chaperone/DNA topoisomerase II/histidine kinase"/>
    <property type="match status" value="1"/>
</dbReference>
<evidence type="ECO:0000259" key="10">
    <source>
        <dbReference type="PROSITE" id="PS50112"/>
    </source>
</evidence>
<protein>
    <recommendedName>
        <fullName evidence="2">histidine kinase</fullName>
        <ecNumber evidence="2">2.7.13.3</ecNumber>
    </recommendedName>
</protein>
<dbReference type="Gene3D" id="3.30.565.10">
    <property type="entry name" value="Histidine kinase-like ATPase, C-terminal domain"/>
    <property type="match status" value="1"/>
</dbReference>
<dbReference type="Gene3D" id="3.30.450.20">
    <property type="entry name" value="PAS domain"/>
    <property type="match status" value="3"/>
</dbReference>
<dbReference type="Pfam" id="PF02518">
    <property type="entry name" value="HATPase_c"/>
    <property type="match status" value="1"/>
</dbReference>
<dbReference type="PRINTS" id="PR00344">
    <property type="entry name" value="BCTRLSENSOR"/>
</dbReference>
<dbReference type="Gene3D" id="1.10.287.130">
    <property type="match status" value="1"/>
</dbReference>
<evidence type="ECO:0000256" key="4">
    <source>
        <dbReference type="ARBA" id="ARBA00022679"/>
    </source>
</evidence>
<keyword evidence="4" id="KW-0808">Transferase</keyword>
<keyword evidence="3" id="KW-0597">Phosphoprotein</keyword>
<dbReference type="InterPro" id="IPR003661">
    <property type="entry name" value="HisK_dim/P_dom"/>
</dbReference>
<evidence type="ECO:0000256" key="8">
    <source>
        <dbReference type="ARBA" id="ARBA00023012"/>
    </source>
</evidence>
<sequence>MKPFEHSLLDSYPEPYILVVFSKENDHLGHINYVNQAATEALQLNKNCIGKTLEDVFIYPKRMVKTCKEAILEGEPITLEHVSITQPNVVFEYVKFVPIDSTSGVQYCGMILDTPYATDKMMTDDRMVESIFMSSPNATLIQSVDGEVFKINPAFTEMFGWKDYEVIGNRISLFPSGYEKEYEEIVRQLRQQDVYLIPKTKRIHKDGTIKDVSICYMNIYNHLRERTAVARLYIDISKQILFHDKYLEQKGTFQLITENMKDLVAIAEFSGKVVYASSSHLDITGYSAESYLNRNVFRYIHPDDRRNVFQQIKQMTNTGCSAKAEIRYNHASKGYIWIELIASPLYDGKAPYEKFVIVGRDITDRKHAEEALQESEEKYRLILEKTSDFIVTFNQNGDANYVSPSLKSWLNDTTITNMNTFLTDYVAKDDFSLMYEIIRSVFKSKEAEQIAFTLEKDGKSYTFDAVLTPLISSEYNGYSEDLILLIARDITKRLEDEHVSMQLEKMSTVGQLAAGIAHELRNPLTSVKGFIRMINEEVEDPMLKNYLEIIGGELDSIERIADEFMDLAKPHVIALSECDLHDIVDGCVRLFEGTAFLKGISIDVDYINEQQVILNCQKSALKRVFINIMKNAMEAMEKGGELKIQIEARDPYVELRFIDSGKGIEKDRLKYIGEPFYSTKEKGIGLGLMMSRKIVREHGGKLSIESEYRKGTTIRIVLPLAATPDTKEPLTSLHSFS</sequence>
<dbReference type="SMART" id="SM00388">
    <property type="entry name" value="HisKA"/>
    <property type="match status" value="1"/>
</dbReference>